<reference evidence="1 2" key="2">
    <citation type="journal article" date="2010" name="Nucleic Acids Res.">
        <title>BeetleBase in 2010: revisions to provide comprehensive genomic information for Tribolium castaneum.</title>
        <authorList>
            <person name="Kim H.S."/>
            <person name="Murphy T."/>
            <person name="Xia J."/>
            <person name="Caragea D."/>
            <person name="Park Y."/>
            <person name="Beeman R.W."/>
            <person name="Lorenzen M.D."/>
            <person name="Butcher S."/>
            <person name="Manak J.R."/>
            <person name="Brown S.J."/>
        </authorList>
    </citation>
    <scope>GENOME REANNOTATION</scope>
    <source>
        <strain evidence="1 2">Georgia GA2</strain>
    </source>
</reference>
<evidence type="ECO:0000313" key="2">
    <source>
        <dbReference type="Proteomes" id="UP000007266"/>
    </source>
</evidence>
<keyword evidence="2" id="KW-1185">Reference proteome</keyword>
<dbReference type="Proteomes" id="UP000007266">
    <property type="component" value="Linkage group 10"/>
</dbReference>
<protein>
    <submittedName>
        <fullName evidence="1">Uncharacterized protein</fullName>
    </submittedName>
</protein>
<gene>
    <name evidence="1" type="primary">AUGUSTUS-3.0.2_31433</name>
    <name evidence="1" type="ORF">TcasGA2_TC031433</name>
</gene>
<evidence type="ECO:0000313" key="1">
    <source>
        <dbReference type="EMBL" id="KYB24956.1"/>
    </source>
</evidence>
<name>A0A139WAJ7_TRICA</name>
<dbReference type="AlphaFoldDB" id="A0A139WAJ7"/>
<proteinExistence type="predicted"/>
<organism evidence="1 2">
    <name type="scientific">Tribolium castaneum</name>
    <name type="common">Red flour beetle</name>
    <dbReference type="NCBI Taxonomy" id="7070"/>
    <lineage>
        <taxon>Eukaryota</taxon>
        <taxon>Metazoa</taxon>
        <taxon>Ecdysozoa</taxon>
        <taxon>Arthropoda</taxon>
        <taxon>Hexapoda</taxon>
        <taxon>Insecta</taxon>
        <taxon>Pterygota</taxon>
        <taxon>Neoptera</taxon>
        <taxon>Endopterygota</taxon>
        <taxon>Coleoptera</taxon>
        <taxon>Polyphaga</taxon>
        <taxon>Cucujiformia</taxon>
        <taxon>Tenebrionidae</taxon>
        <taxon>Tenebrionidae incertae sedis</taxon>
        <taxon>Tribolium</taxon>
    </lineage>
</organism>
<reference evidence="1 2" key="1">
    <citation type="journal article" date="2008" name="Nature">
        <title>The genome of the model beetle and pest Tribolium castaneum.</title>
        <authorList>
            <consortium name="Tribolium Genome Sequencing Consortium"/>
            <person name="Richards S."/>
            <person name="Gibbs R.A."/>
            <person name="Weinstock G.M."/>
            <person name="Brown S.J."/>
            <person name="Denell R."/>
            <person name="Beeman R.W."/>
            <person name="Gibbs R."/>
            <person name="Beeman R.W."/>
            <person name="Brown S.J."/>
            <person name="Bucher G."/>
            <person name="Friedrich M."/>
            <person name="Grimmelikhuijzen C.J."/>
            <person name="Klingler M."/>
            <person name="Lorenzen M."/>
            <person name="Richards S."/>
            <person name="Roth S."/>
            <person name="Schroder R."/>
            <person name="Tautz D."/>
            <person name="Zdobnov E.M."/>
            <person name="Muzny D."/>
            <person name="Gibbs R.A."/>
            <person name="Weinstock G.M."/>
            <person name="Attaway T."/>
            <person name="Bell S."/>
            <person name="Buhay C.J."/>
            <person name="Chandrabose M.N."/>
            <person name="Chavez D."/>
            <person name="Clerk-Blankenburg K.P."/>
            <person name="Cree A."/>
            <person name="Dao M."/>
            <person name="Davis C."/>
            <person name="Chacko J."/>
            <person name="Dinh H."/>
            <person name="Dugan-Rocha S."/>
            <person name="Fowler G."/>
            <person name="Garner T.T."/>
            <person name="Garnes J."/>
            <person name="Gnirke A."/>
            <person name="Hawes A."/>
            <person name="Hernandez J."/>
            <person name="Hines S."/>
            <person name="Holder M."/>
            <person name="Hume J."/>
            <person name="Jhangiani S.N."/>
            <person name="Joshi V."/>
            <person name="Khan Z.M."/>
            <person name="Jackson L."/>
            <person name="Kovar C."/>
            <person name="Kowis A."/>
            <person name="Lee S."/>
            <person name="Lewis L.R."/>
            <person name="Margolis J."/>
            <person name="Morgan M."/>
            <person name="Nazareth L.V."/>
            <person name="Nguyen N."/>
            <person name="Okwuonu G."/>
            <person name="Parker D."/>
            <person name="Richards S."/>
            <person name="Ruiz S.J."/>
            <person name="Santibanez J."/>
            <person name="Savard J."/>
            <person name="Scherer S.E."/>
            <person name="Schneider B."/>
            <person name="Sodergren E."/>
            <person name="Tautz D."/>
            <person name="Vattahil S."/>
            <person name="Villasana D."/>
            <person name="White C.S."/>
            <person name="Wright R."/>
            <person name="Park Y."/>
            <person name="Beeman R.W."/>
            <person name="Lord J."/>
            <person name="Oppert B."/>
            <person name="Lorenzen M."/>
            <person name="Brown S."/>
            <person name="Wang L."/>
            <person name="Savard J."/>
            <person name="Tautz D."/>
            <person name="Richards S."/>
            <person name="Weinstock G."/>
            <person name="Gibbs R.A."/>
            <person name="Liu Y."/>
            <person name="Worley K."/>
            <person name="Weinstock G."/>
            <person name="Elsik C.G."/>
            <person name="Reese J.T."/>
            <person name="Elhaik E."/>
            <person name="Landan G."/>
            <person name="Graur D."/>
            <person name="Arensburger P."/>
            <person name="Atkinson P."/>
            <person name="Beeman R.W."/>
            <person name="Beidler J."/>
            <person name="Brown S.J."/>
            <person name="Demuth J.P."/>
            <person name="Drury D.W."/>
            <person name="Du Y.Z."/>
            <person name="Fujiwara H."/>
            <person name="Lorenzen M."/>
            <person name="Maselli V."/>
            <person name="Osanai M."/>
            <person name="Park Y."/>
            <person name="Robertson H.M."/>
            <person name="Tu Z."/>
            <person name="Wang J.J."/>
            <person name="Wang S."/>
            <person name="Richards S."/>
            <person name="Song H."/>
            <person name="Zhang L."/>
            <person name="Sodergren E."/>
            <person name="Werner D."/>
            <person name="Stanke M."/>
            <person name="Morgenstern B."/>
            <person name="Solovyev V."/>
            <person name="Kosarev P."/>
            <person name="Brown G."/>
            <person name="Chen H.C."/>
            <person name="Ermolaeva O."/>
            <person name="Hlavina W."/>
            <person name="Kapustin Y."/>
            <person name="Kiryutin B."/>
            <person name="Kitts P."/>
            <person name="Maglott D."/>
            <person name="Pruitt K."/>
            <person name="Sapojnikov V."/>
            <person name="Souvorov A."/>
            <person name="Mackey A.J."/>
            <person name="Waterhouse R.M."/>
            <person name="Wyder S."/>
            <person name="Zdobnov E.M."/>
            <person name="Zdobnov E.M."/>
            <person name="Wyder S."/>
            <person name="Kriventseva E.V."/>
            <person name="Kadowaki T."/>
            <person name="Bork P."/>
            <person name="Aranda M."/>
            <person name="Bao R."/>
            <person name="Beermann A."/>
            <person name="Berns N."/>
            <person name="Bolognesi R."/>
            <person name="Bonneton F."/>
            <person name="Bopp D."/>
            <person name="Brown S.J."/>
            <person name="Bucher G."/>
            <person name="Butts T."/>
            <person name="Chaumot A."/>
            <person name="Denell R.E."/>
            <person name="Ferrier D.E."/>
            <person name="Friedrich M."/>
            <person name="Gordon C.M."/>
            <person name="Jindra M."/>
            <person name="Klingler M."/>
            <person name="Lan Q."/>
            <person name="Lattorff H.M."/>
            <person name="Laudet V."/>
            <person name="von Levetsow C."/>
            <person name="Liu Z."/>
            <person name="Lutz R."/>
            <person name="Lynch J.A."/>
            <person name="da Fonseca R.N."/>
            <person name="Posnien N."/>
            <person name="Reuter R."/>
            <person name="Roth S."/>
            <person name="Savard J."/>
            <person name="Schinko J.B."/>
            <person name="Schmitt C."/>
            <person name="Schoppmeier M."/>
            <person name="Schroder R."/>
            <person name="Shippy T.D."/>
            <person name="Simonnet F."/>
            <person name="Marques-Souza H."/>
            <person name="Tautz D."/>
            <person name="Tomoyasu Y."/>
            <person name="Trauner J."/>
            <person name="Van der Zee M."/>
            <person name="Vervoort M."/>
            <person name="Wittkopp N."/>
            <person name="Wimmer E.A."/>
            <person name="Yang X."/>
            <person name="Jones A.K."/>
            <person name="Sattelle D.B."/>
            <person name="Ebert P.R."/>
            <person name="Nelson D."/>
            <person name="Scott J.G."/>
            <person name="Beeman R.W."/>
            <person name="Muthukrishnan S."/>
            <person name="Kramer K.J."/>
            <person name="Arakane Y."/>
            <person name="Beeman R.W."/>
            <person name="Zhu Q."/>
            <person name="Hogenkamp D."/>
            <person name="Dixit R."/>
            <person name="Oppert B."/>
            <person name="Jiang H."/>
            <person name="Zou Z."/>
            <person name="Marshall J."/>
            <person name="Elpidina E."/>
            <person name="Vinokurov K."/>
            <person name="Oppert C."/>
            <person name="Zou Z."/>
            <person name="Evans J."/>
            <person name="Lu Z."/>
            <person name="Zhao P."/>
            <person name="Sumathipala N."/>
            <person name="Altincicek B."/>
            <person name="Vilcinskas A."/>
            <person name="Williams M."/>
            <person name="Hultmark D."/>
            <person name="Hetru C."/>
            <person name="Jiang H."/>
            <person name="Grimmelikhuijzen C.J."/>
            <person name="Hauser F."/>
            <person name="Cazzamali G."/>
            <person name="Williamson M."/>
            <person name="Park Y."/>
            <person name="Li B."/>
            <person name="Tanaka Y."/>
            <person name="Predel R."/>
            <person name="Neupert S."/>
            <person name="Schachtner J."/>
            <person name="Verleyen P."/>
            <person name="Raible F."/>
            <person name="Bork P."/>
            <person name="Friedrich M."/>
            <person name="Walden K.K."/>
            <person name="Robertson H.M."/>
            <person name="Angeli S."/>
            <person name="Foret S."/>
            <person name="Bucher G."/>
            <person name="Schuetz S."/>
            <person name="Maleszka R."/>
            <person name="Wimmer E.A."/>
            <person name="Beeman R.W."/>
            <person name="Lorenzen M."/>
            <person name="Tomoyasu Y."/>
            <person name="Miller S.C."/>
            <person name="Grossmann D."/>
            <person name="Bucher G."/>
        </authorList>
    </citation>
    <scope>NUCLEOTIDE SEQUENCE [LARGE SCALE GENOMIC DNA]</scope>
    <source>
        <strain evidence="1 2">Georgia GA2</strain>
    </source>
</reference>
<accession>A0A139WAJ7</accession>
<dbReference type="InParanoid" id="A0A139WAJ7"/>
<dbReference type="EMBL" id="KQ971381">
    <property type="protein sequence ID" value="KYB24956.1"/>
    <property type="molecule type" value="Genomic_DNA"/>
</dbReference>
<sequence>MPLFCVLELNSCPAGTTLTRFSNNNSNRNRDFSSWRRHRRLSSYSDTVIYEQAFVTHGTLVFK</sequence>